<dbReference type="Proteomes" id="UP001295423">
    <property type="component" value="Unassembled WGS sequence"/>
</dbReference>
<keyword evidence="2" id="KW-1185">Reference proteome</keyword>
<reference evidence="1" key="1">
    <citation type="submission" date="2023-08" db="EMBL/GenBank/DDBJ databases">
        <authorList>
            <person name="Audoor S."/>
            <person name="Bilcke G."/>
        </authorList>
    </citation>
    <scope>NUCLEOTIDE SEQUENCE</scope>
</reference>
<sequence>MSKVRFRISSLGLARWRHHVQELLLQHILTQWDWETGTRPCDTQICAIPKSILNQLERYERMETESLMELVAWKVNCLILDGSGHFDSMQEIVDQWALDDDFDPVEYKRQRRLPSNVGVILTSVSAFLW</sequence>
<gene>
    <name evidence="1" type="ORF">CYCCA115_LOCUS15201</name>
</gene>
<dbReference type="EMBL" id="CAKOGP040001869">
    <property type="protein sequence ID" value="CAJ1954607.1"/>
    <property type="molecule type" value="Genomic_DNA"/>
</dbReference>
<evidence type="ECO:0000313" key="2">
    <source>
        <dbReference type="Proteomes" id="UP001295423"/>
    </source>
</evidence>
<protein>
    <submittedName>
        <fullName evidence="1">Uncharacterized protein</fullName>
    </submittedName>
</protein>
<name>A0AAD2JJ40_9STRA</name>
<dbReference type="AlphaFoldDB" id="A0AAD2JJ40"/>
<evidence type="ECO:0000313" key="1">
    <source>
        <dbReference type="EMBL" id="CAJ1954607.1"/>
    </source>
</evidence>
<organism evidence="1 2">
    <name type="scientific">Cylindrotheca closterium</name>
    <dbReference type="NCBI Taxonomy" id="2856"/>
    <lineage>
        <taxon>Eukaryota</taxon>
        <taxon>Sar</taxon>
        <taxon>Stramenopiles</taxon>
        <taxon>Ochrophyta</taxon>
        <taxon>Bacillariophyta</taxon>
        <taxon>Bacillariophyceae</taxon>
        <taxon>Bacillariophycidae</taxon>
        <taxon>Bacillariales</taxon>
        <taxon>Bacillariaceae</taxon>
        <taxon>Cylindrotheca</taxon>
    </lineage>
</organism>
<comment type="caution">
    <text evidence="1">The sequence shown here is derived from an EMBL/GenBank/DDBJ whole genome shotgun (WGS) entry which is preliminary data.</text>
</comment>
<accession>A0AAD2JJ40</accession>
<proteinExistence type="predicted"/>